<comment type="caution">
    <text evidence="2">The sequence shown here is derived from an EMBL/GenBank/DDBJ whole genome shotgun (WGS) entry which is preliminary data.</text>
</comment>
<proteinExistence type="predicted"/>
<dbReference type="EMBL" id="BFAD01000014">
    <property type="protein sequence ID" value="GBE88634.1"/>
    <property type="molecule type" value="Genomic_DNA"/>
</dbReference>
<evidence type="ECO:0000256" key="1">
    <source>
        <dbReference type="SAM" id="Coils"/>
    </source>
</evidence>
<accession>A0A401H2I7</accession>
<dbReference type="Proteomes" id="UP000287166">
    <property type="component" value="Unassembled WGS sequence"/>
</dbReference>
<feature type="coiled-coil region" evidence="1">
    <location>
        <begin position="7"/>
        <end position="48"/>
    </location>
</feature>
<dbReference type="OrthoDB" id="10305712at2759"/>
<evidence type="ECO:0000313" key="3">
    <source>
        <dbReference type="Proteomes" id="UP000287166"/>
    </source>
</evidence>
<feature type="coiled-coil region" evidence="1">
    <location>
        <begin position="143"/>
        <end position="233"/>
    </location>
</feature>
<sequence length="455" mass="52256">MDPTQIIKQANERIRGLEETTKIQEQRIKELEVDTKRLESNLHRAQETERSLSWERSKIIVQRDDLAVQLDLAVKQWTEKDCHIQGLEQQMSYLQRSISYMQAQSSDGANAQNAIRQLVSQLEKAKLIEHPLQADARWSEEDLDSLMKNIQGMEDKSQADQAQLKNAKEKQAKAELQLVTERTQSQKRVDKIEEAEAMLEEKEALEQELQQRIKSEDDLRKQLEDSADQLEISSSYWRSQDRELQKRLDSVIQEVKKHRQGVYVEQLKDQLQESNQNIGYIKRHRAWLTETLHERDATIEELESTIADFEASEGKYEEHVQLLQQRIKATRHIDLAELRKGSLDRVLTLFDEVSGMLSAIDSEDQSHLDDAIESIQSFLQGAMVEARSILERAGSIATRLCSHAEKMTLIVSKVKSQQEIKAALAGLEISKEVFQRMVDQIFPAGAGAVGSEETR</sequence>
<dbReference type="InParanoid" id="A0A401H2I7"/>
<gene>
    <name evidence="2" type="ORF">SCP_1400390</name>
</gene>
<name>A0A401H2I7_9APHY</name>
<dbReference type="RefSeq" id="XP_027619547.1">
    <property type="nucleotide sequence ID" value="XM_027763746.1"/>
</dbReference>
<evidence type="ECO:0000313" key="2">
    <source>
        <dbReference type="EMBL" id="GBE88634.1"/>
    </source>
</evidence>
<keyword evidence="3" id="KW-1185">Reference proteome</keyword>
<reference evidence="2 3" key="1">
    <citation type="journal article" date="2018" name="Sci. Rep.">
        <title>Genome sequence of the cauliflower mushroom Sparassis crispa (Hanabiratake) and its association with beneficial usage.</title>
        <authorList>
            <person name="Kiyama R."/>
            <person name="Furutani Y."/>
            <person name="Kawaguchi K."/>
            <person name="Nakanishi T."/>
        </authorList>
    </citation>
    <scope>NUCLEOTIDE SEQUENCE [LARGE SCALE GENOMIC DNA]</scope>
</reference>
<organism evidence="2 3">
    <name type="scientific">Sparassis crispa</name>
    <dbReference type="NCBI Taxonomy" id="139825"/>
    <lineage>
        <taxon>Eukaryota</taxon>
        <taxon>Fungi</taxon>
        <taxon>Dikarya</taxon>
        <taxon>Basidiomycota</taxon>
        <taxon>Agaricomycotina</taxon>
        <taxon>Agaricomycetes</taxon>
        <taxon>Polyporales</taxon>
        <taxon>Sparassidaceae</taxon>
        <taxon>Sparassis</taxon>
    </lineage>
</organism>
<dbReference type="AlphaFoldDB" id="A0A401H2I7"/>
<protein>
    <submittedName>
        <fullName evidence="2">Uncharacterized protein</fullName>
    </submittedName>
</protein>
<keyword evidence="1" id="KW-0175">Coiled coil</keyword>
<dbReference type="GeneID" id="38785551"/>